<dbReference type="HOGENOM" id="CLU_2097063_0_0_1"/>
<evidence type="ECO:0000256" key="1">
    <source>
        <dbReference type="SAM" id="MobiDB-lite"/>
    </source>
</evidence>
<gene>
    <name evidence="2" type="ORF">GALMADRAFT_273666</name>
</gene>
<feature type="compositionally biased region" description="Polar residues" evidence="1">
    <location>
        <begin position="10"/>
        <end position="27"/>
    </location>
</feature>
<feature type="region of interest" description="Disordered" evidence="1">
    <location>
        <begin position="1"/>
        <end position="32"/>
    </location>
</feature>
<dbReference type="EMBL" id="KL142425">
    <property type="protein sequence ID" value="KDR66245.1"/>
    <property type="molecule type" value="Genomic_DNA"/>
</dbReference>
<proteinExistence type="predicted"/>
<keyword evidence="3" id="KW-1185">Reference proteome</keyword>
<protein>
    <submittedName>
        <fullName evidence="2">Uncharacterized protein</fullName>
    </submittedName>
</protein>
<name>A0A067S5X3_GALM3</name>
<accession>A0A067S5X3</accession>
<dbReference type="AlphaFoldDB" id="A0A067S5X3"/>
<dbReference type="Proteomes" id="UP000027222">
    <property type="component" value="Unassembled WGS sequence"/>
</dbReference>
<evidence type="ECO:0000313" key="2">
    <source>
        <dbReference type="EMBL" id="KDR66245.1"/>
    </source>
</evidence>
<reference evidence="3" key="1">
    <citation type="journal article" date="2014" name="Proc. Natl. Acad. Sci. U.S.A.">
        <title>Extensive sampling of basidiomycete genomes demonstrates inadequacy of the white-rot/brown-rot paradigm for wood decay fungi.</title>
        <authorList>
            <person name="Riley R."/>
            <person name="Salamov A.A."/>
            <person name="Brown D.W."/>
            <person name="Nagy L.G."/>
            <person name="Floudas D."/>
            <person name="Held B.W."/>
            <person name="Levasseur A."/>
            <person name="Lombard V."/>
            <person name="Morin E."/>
            <person name="Otillar R."/>
            <person name="Lindquist E.A."/>
            <person name="Sun H."/>
            <person name="LaButti K.M."/>
            <person name="Schmutz J."/>
            <person name="Jabbour D."/>
            <person name="Luo H."/>
            <person name="Baker S.E."/>
            <person name="Pisabarro A.G."/>
            <person name="Walton J.D."/>
            <person name="Blanchette R.A."/>
            <person name="Henrissat B."/>
            <person name="Martin F."/>
            <person name="Cullen D."/>
            <person name="Hibbett D.S."/>
            <person name="Grigoriev I.V."/>
        </authorList>
    </citation>
    <scope>NUCLEOTIDE SEQUENCE [LARGE SCALE GENOMIC DNA]</scope>
    <source>
        <strain evidence="3">CBS 339.88</strain>
    </source>
</reference>
<organism evidence="2 3">
    <name type="scientific">Galerina marginata (strain CBS 339.88)</name>
    <dbReference type="NCBI Taxonomy" id="685588"/>
    <lineage>
        <taxon>Eukaryota</taxon>
        <taxon>Fungi</taxon>
        <taxon>Dikarya</taxon>
        <taxon>Basidiomycota</taxon>
        <taxon>Agaricomycotina</taxon>
        <taxon>Agaricomycetes</taxon>
        <taxon>Agaricomycetidae</taxon>
        <taxon>Agaricales</taxon>
        <taxon>Agaricineae</taxon>
        <taxon>Strophariaceae</taxon>
        <taxon>Galerina</taxon>
    </lineage>
</organism>
<evidence type="ECO:0000313" key="3">
    <source>
        <dbReference type="Proteomes" id="UP000027222"/>
    </source>
</evidence>
<feature type="region of interest" description="Disordered" evidence="1">
    <location>
        <begin position="87"/>
        <end position="116"/>
    </location>
</feature>
<feature type="compositionally biased region" description="Polar residues" evidence="1">
    <location>
        <begin position="94"/>
        <end position="106"/>
    </location>
</feature>
<sequence>MRPREELTNIPPTTVHANQTPTPTMPSDNIPLDTASPKEAFFSFGPTCSITNLTRVAGYLPLPIGQHLSPYFRYGIEHLRAPRTCPIPAGLHNQMPSQNMSTTPSPSRFDRVKFLP</sequence>